<dbReference type="SUPFAM" id="SSF53067">
    <property type="entry name" value="Actin-like ATPase domain"/>
    <property type="match status" value="1"/>
</dbReference>
<keyword evidence="2" id="KW-0645">Protease</keyword>
<dbReference type="Proteomes" id="UP000594749">
    <property type="component" value="Chromosome"/>
</dbReference>
<dbReference type="GO" id="GO:0008233">
    <property type="term" value="F:peptidase activity"/>
    <property type="evidence" value="ECO:0007669"/>
    <property type="project" value="UniProtKB-KW"/>
</dbReference>
<dbReference type="AlphaFoldDB" id="A0A7M1LKR0"/>
<dbReference type="OrthoDB" id="5339448at2"/>
<dbReference type="GO" id="GO:0006508">
    <property type="term" value="P:proteolysis"/>
    <property type="evidence" value="ECO:0007669"/>
    <property type="project" value="UniProtKB-KW"/>
</dbReference>
<dbReference type="InterPro" id="IPR043129">
    <property type="entry name" value="ATPase_NBD"/>
</dbReference>
<dbReference type="RefSeq" id="WP_051487264.1">
    <property type="nucleotide sequence ID" value="NZ_CP053842.1"/>
</dbReference>
<evidence type="ECO:0000313" key="3">
    <source>
        <dbReference type="Proteomes" id="UP000594749"/>
    </source>
</evidence>
<keyword evidence="2" id="KW-0378">Hydrolase</keyword>
<evidence type="ECO:0000259" key="1">
    <source>
        <dbReference type="Pfam" id="PF00814"/>
    </source>
</evidence>
<sequence>MASEALIEIFDNILDSYEISRIIYTNGPGSFMGIKVSYTILKTISIVKDIKFYAVSGFELNGGGPIKANKTMSFVLNNGEILLKKALPVEFKLPTNLNTLNLENDTLPNYILGAV</sequence>
<reference evidence="2 3" key="1">
    <citation type="submission" date="2020-10" db="EMBL/GenBank/DDBJ databases">
        <title>Campylobacter and Helicobacter PacBio genomes.</title>
        <authorList>
            <person name="Lane C."/>
        </authorList>
    </citation>
    <scope>NUCLEOTIDE SEQUENCE [LARGE SCALE GENOMIC DNA]</scope>
    <source>
        <strain evidence="2 3">2016D-0077</strain>
    </source>
</reference>
<name>A0A7M1LKR0_9BACT</name>
<feature type="domain" description="Gcp-like" evidence="1">
    <location>
        <begin position="16"/>
        <end position="58"/>
    </location>
</feature>
<organism evidence="2 3">
    <name type="scientific">Campylobacter corcagiensis</name>
    <dbReference type="NCBI Taxonomy" id="1448857"/>
    <lineage>
        <taxon>Bacteria</taxon>
        <taxon>Pseudomonadati</taxon>
        <taxon>Campylobacterota</taxon>
        <taxon>Epsilonproteobacteria</taxon>
        <taxon>Campylobacterales</taxon>
        <taxon>Campylobacteraceae</taxon>
        <taxon>Campylobacter</taxon>
    </lineage>
</organism>
<dbReference type="Gene3D" id="3.30.420.40">
    <property type="match status" value="1"/>
</dbReference>
<keyword evidence="3" id="KW-1185">Reference proteome</keyword>
<dbReference type="Pfam" id="PF00814">
    <property type="entry name" value="TsaD"/>
    <property type="match status" value="1"/>
</dbReference>
<dbReference type="EMBL" id="CP063078">
    <property type="protein sequence ID" value="QOQ88115.1"/>
    <property type="molecule type" value="Genomic_DNA"/>
</dbReference>
<proteinExistence type="predicted"/>
<dbReference type="InterPro" id="IPR000905">
    <property type="entry name" value="Gcp-like_dom"/>
</dbReference>
<protein>
    <submittedName>
        <fullName evidence="2">Glycoprotease</fullName>
    </submittedName>
</protein>
<gene>
    <name evidence="2" type="ORF">IMC76_01500</name>
</gene>
<accession>A0A7M1LKR0</accession>
<evidence type="ECO:0000313" key="2">
    <source>
        <dbReference type="EMBL" id="QOQ88115.1"/>
    </source>
</evidence>